<proteinExistence type="predicted"/>
<accession>A0AAV6UKF4</accession>
<comment type="caution">
    <text evidence="1">The sequence shown here is derived from an EMBL/GenBank/DDBJ whole genome shotgun (WGS) entry which is preliminary data.</text>
</comment>
<sequence length="82" mass="9414">MEHQKSTQEEDIHPLIEQSESFFFLFRNLAAKCAFWPLCDRDREVEVEVVQTPNGAEIELREKVGSSKDRTTVFDWVAGALG</sequence>
<gene>
    <name evidence="1" type="ORF">JTE90_001677</name>
</gene>
<dbReference type="AlphaFoldDB" id="A0AAV6UKF4"/>
<name>A0AAV6UKF4_9ARAC</name>
<protein>
    <submittedName>
        <fullName evidence="1">Uncharacterized protein</fullName>
    </submittedName>
</protein>
<reference evidence="1 2" key="1">
    <citation type="journal article" date="2022" name="Nat. Ecol. Evol.">
        <title>A masculinizing supergene underlies an exaggerated male reproductive morph in a spider.</title>
        <authorList>
            <person name="Hendrickx F."/>
            <person name="De Corte Z."/>
            <person name="Sonet G."/>
            <person name="Van Belleghem S.M."/>
            <person name="Kostlbacher S."/>
            <person name="Vangestel C."/>
        </authorList>
    </citation>
    <scope>NUCLEOTIDE SEQUENCE [LARGE SCALE GENOMIC DNA]</scope>
    <source>
        <strain evidence="1">W744_W776</strain>
    </source>
</reference>
<evidence type="ECO:0000313" key="2">
    <source>
        <dbReference type="Proteomes" id="UP000827092"/>
    </source>
</evidence>
<dbReference type="Proteomes" id="UP000827092">
    <property type="component" value="Unassembled WGS sequence"/>
</dbReference>
<evidence type="ECO:0000313" key="1">
    <source>
        <dbReference type="EMBL" id="KAG8183781.1"/>
    </source>
</evidence>
<dbReference type="EMBL" id="JAFNEN010000405">
    <property type="protein sequence ID" value="KAG8183781.1"/>
    <property type="molecule type" value="Genomic_DNA"/>
</dbReference>
<keyword evidence="2" id="KW-1185">Reference proteome</keyword>
<organism evidence="1 2">
    <name type="scientific">Oedothorax gibbosus</name>
    <dbReference type="NCBI Taxonomy" id="931172"/>
    <lineage>
        <taxon>Eukaryota</taxon>
        <taxon>Metazoa</taxon>
        <taxon>Ecdysozoa</taxon>
        <taxon>Arthropoda</taxon>
        <taxon>Chelicerata</taxon>
        <taxon>Arachnida</taxon>
        <taxon>Araneae</taxon>
        <taxon>Araneomorphae</taxon>
        <taxon>Entelegynae</taxon>
        <taxon>Araneoidea</taxon>
        <taxon>Linyphiidae</taxon>
        <taxon>Erigoninae</taxon>
        <taxon>Oedothorax</taxon>
    </lineage>
</organism>